<evidence type="ECO:0000256" key="4">
    <source>
        <dbReference type="SAM" id="MobiDB-lite"/>
    </source>
</evidence>
<evidence type="ECO:0000259" key="5">
    <source>
        <dbReference type="PROSITE" id="PS51253"/>
    </source>
</evidence>
<organism evidence="6 7">
    <name type="scientific">Popillia japonica</name>
    <name type="common">Japanese beetle</name>
    <dbReference type="NCBI Taxonomy" id="7064"/>
    <lineage>
        <taxon>Eukaryota</taxon>
        <taxon>Metazoa</taxon>
        <taxon>Ecdysozoa</taxon>
        <taxon>Arthropoda</taxon>
        <taxon>Hexapoda</taxon>
        <taxon>Insecta</taxon>
        <taxon>Pterygota</taxon>
        <taxon>Neoptera</taxon>
        <taxon>Endopterygota</taxon>
        <taxon>Coleoptera</taxon>
        <taxon>Polyphaga</taxon>
        <taxon>Scarabaeiformia</taxon>
        <taxon>Scarabaeidae</taxon>
        <taxon>Rutelinae</taxon>
        <taxon>Popillia</taxon>
    </lineage>
</organism>
<proteinExistence type="predicted"/>
<dbReference type="Pfam" id="PF05225">
    <property type="entry name" value="HTH_psq"/>
    <property type="match status" value="1"/>
</dbReference>
<dbReference type="Proteomes" id="UP001458880">
    <property type="component" value="Unassembled WGS sequence"/>
</dbReference>
<dbReference type="Pfam" id="PF03221">
    <property type="entry name" value="HTH_Tnp_Tc5"/>
    <property type="match status" value="1"/>
</dbReference>
<keyword evidence="7" id="KW-1185">Reference proteome</keyword>
<protein>
    <submittedName>
        <fullName evidence="6">Tc5 transposase DNA-binding domain</fullName>
    </submittedName>
</protein>
<dbReference type="SUPFAM" id="SSF46689">
    <property type="entry name" value="Homeodomain-like"/>
    <property type="match status" value="1"/>
</dbReference>
<evidence type="ECO:0000256" key="2">
    <source>
        <dbReference type="ARBA" id="ARBA00023125"/>
    </source>
</evidence>
<dbReference type="InterPro" id="IPR009057">
    <property type="entry name" value="Homeodomain-like_sf"/>
</dbReference>
<keyword evidence="3" id="KW-0539">Nucleus</keyword>
<reference evidence="6 7" key="1">
    <citation type="journal article" date="2024" name="BMC Genomics">
        <title>De novo assembly and annotation of Popillia japonica's genome with initial clues to its potential as an invasive pest.</title>
        <authorList>
            <person name="Cucini C."/>
            <person name="Boschi S."/>
            <person name="Funari R."/>
            <person name="Cardaioli E."/>
            <person name="Iannotti N."/>
            <person name="Marturano G."/>
            <person name="Paoli F."/>
            <person name="Bruttini M."/>
            <person name="Carapelli A."/>
            <person name="Frati F."/>
            <person name="Nardi F."/>
        </authorList>
    </citation>
    <scope>NUCLEOTIDE SEQUENCE [LARGE SCALE GENOMIC DNA]</scope>
    <source>
        <strain evidence="6">DMR45628</strain>
    </source>
</reference>
<dbReference type="PROSITE" id="PS51253">
    <property type="entry name" value="HTH_CENPB"/>
    <property type="match status" value="1"/>
</dbReference>
<keyword evidence="2 6" id="KW-0238">DNA-binding</keyword>
<feature type="region of interest" description="Disordered" evidence="4">
    <location>
        <begin position="206"/>
        <end position="256"/>
    </location>
</feature>
<dbReference type="GO" id="GO:0003677">
    <property type="term" value="F:DNA binding"/>
    <property type="evidence" value="ECO:0007669"/>
    <property type="project" value="UniProtKB-KW"/>
</dbReference>
<comment type="caution">
    <text evidence="6">The sequence shown here is derived from an EMBL/GenBank/DDBJ whole genome shotgun (WGS) entry which is preliminary data.</text>
</comment>
<dbReference type="GO" id="GO:0005634">
    <property type="term" value="C:nucleus"/>
    <property type="evidence" value="ECO:0007669"/>
    <property type="project" value="UniProtKB-SubCell"/>
</dbReference>
<feature type="compositionally biased region" description="Polar residues" evidence="4">
    <location>
        <begin position="217"/>
        <end position="239"/>
    </location>
</feature>
<evidence type="ECO:0000256" key="1">
    <source>
        <dbReference type="ARBA" id="ARBA00004123"/>
    </source>
</evidence>
<comment type="subcellular location">
    <subcellularLocation>
        <location evidence="1">Nucleus</location>
    </subcellularLocation>
</comment>
<dbReference type="InterPro" id="IPR007889">
    <property type="entry name" value="HTH_Psq"/>
</dbReference>
<gene>
    <name evidence="6" type="ORF">QE152_g32528</name>
</gene>
<feature type="compositionally biased region" description="Low complexity" evidence="4">
    <location>
        <begin position="206"/>
        <end position="216"/>
    </location>
</feature>
<accession>A0AAW1IYM1</accession>
<evidence type="ECO:0000256" key="3">
    <source>
        <dbReference type="ARBA" id="ARBA00023242"/>
    </source>
</evidence>
<evidence type="ECO:0000313" key="6">
    <source>
        <dbReference type="EMBL" id="KAK9695528.1"/>
    </source>
</evidence>
<name>A0AAW1IYM1_POPJA</name>
<dbReference type="EMBL" id="JASPKY010000478">
    <property type="protein sequence ID" value="KAK9695528.1"/>
    <property type="molecule type" value="Genomic_DNA"/>
</dbReference>
<feature type="domain" description="HTH CENPB-type" evidence="5">
    <location>
        <begin position="59"/>
        <end position="134"/>
    </location>
</feature>
<dbReference type="AlphaFoldDB" id="A0AAW1IYM1"/>
<dbReference type="InterPro" id="IPR006600">
    <property type="entry name" value="HTH_CenpB_DNA-bd_dom"/>
</dbReference>
<sequence>MEEQKRKRKYEFQNYSTTDFHEAVKRIRRGESYRKISAEYNIPKTTLFSKTKELVPLDAKRGPKTVLTKVEEDRLEKWIVDKARLGFPMHPNEVKTTVQKVLDETGRRTVFNNNKPGDTWIRLFLKRHANIIKKNTEVISKGLNETKELPNLLNTSVGDNNDFFAQYADENVNMEVEEEADQNNVDIYNIPIINCYEVDSINEFSNNSDSSDNSKSGTVESSSSMHKINGTDDLSNTGKESFRSPAPSRHPDSIWEKHLSWPSPALSKSQKKGTKFTICNDRF</sequence>
<evidence type="ECO:0000313" key="7">
    <source>
        <dbReference type="Proteomes" id="UP001458880"/>
    </source>
</evidence>
<dbReference type="Gene3D" id="1.10.10.60">
    <property type="entry name" value="Homeodomain-like"/>
    <property type="match status" value="1"/>
</dbReference>